<dbReference type="OMA" id="AEMHPIE"/>
<keyword evidence="2" id="KW-1133">Transmembrane helix</keyword>
<accession>E9AF14</accession>
<keyword evidence="2" id="KW-0812">Transmembrane</keyword>
<dbReference type="EMBL" id="FR796431">
    <property type="protein sequence ID" value="CBZ12818.1"/>
    <property type="molecule type" value="Genomic_DNA"/>
</dbReference>
<dbReference type="HOGENOM" id="CLU_820039_0_0_1"/>
<dbReference type="VEuPathDB" id="TriTrypDB:LmjF.35.1930"/>
<dbReference type="AlphaFoldDB" id="E9AF14"/>
<keyword evidence="4" id="KW-1185">Reference proteome</keyword>
<reference evidence="3 4" key="2">
    <citation type="journal article" date="2011" name="Genome Res.">
        <title>Chromosome and gene copy number variation allow major structural change between species and strains of Leishmania.</title>
        <authorList>
            <person name="Rogers M.B."/>
            <person name="Hilley J.D."/>
            <person name="Dickens N.J."/>
            <person name="Wilkes J."/>
            <person name="Bates P.A."/>
            <person name="Depledge D.P."/>
            <person name="Harris D."/>
            <person name="Her Y."/>
            <person name="Herzyk P."/>
            <person name="Imamura H."/>
            <person name="Otto T.D."/>
            <person name="Sanders M."/>
            <person name="Seeger K."/>
            <person name="Dujardin J.C."/>
            <person name="Berriman M."/>
            <person name="Smith D.F."/>
            <person name="Hertz-Fowler C."/>
            <person name="Mottram J.C."/>
        </authorList>
    </citation>
    <scope>NUCLEOTIDE SEQUENCE [LARGE SCALE GENOMIC DNA]</scope>
    <source>
        <strain evidence="4">MHOM/IL/81/Friedlin</strain>
    </source>
</reference>
<dbReference type="Proteomes" id="UP000000542">
    <property type="component" value="Chromosome 35"/>
</dbReference>
<gene>
    <name evidence="3" type="ORF">LMJF_35_1930</name>
</gene>
<dbReference type="RefSeq" id="XP_003722584.1">
    <property type="nucleotide sequence ID" value="XM_003722536.1"/>
</dbReference>
<dbReference type="KEGG" id="lma:LMJF_35_1930"/>
<evidence type="ECO:0000313" key="4">
    <source>
        <dbReference type="Proteomes" id="UP000000542"/>
    </source>
</evidence>
<dbReference type="VEuPathDB" id="TriTrypDB:LMJSD75_350025000"/>
<reference evidence="3 4" key="1">
    <citation type="journal article" date="2005" name="Science">
        <title>The genome of the kinetoplastid parasite, Leishmania major.</title>
        <authorList>
            <person name="Ivens A.C."/>
            <person name="Peacock C.S."/>
            <person name="Worthey E.A."/>
            <person name="Murphy L."/>
            <person name="Aggarwal G."/>
            <person name="Berriman M."/>
            <person name="Sisk E."/>
            <person name="Rajandream M.A."/>
            <person name="Adlem E."/>
            <person name="Aert R."/>
            <person name="Anupama A."/>
            <person name="Apostolou Z."/>
            <person name="Attipoe P."/>
            <person name="Bason N."/>
            <person name="Bauser C."/>
            <person name="Beck A."/>
            <person name="Beverley S.M."/>
            <person name="Bianchettin G."/>
            <person name="Borzym K."/>
            <person name="Bothe G."/>
            <person name="Bruschi C.V."/>
            <person name="Collins M."/>
            <person name="Cadag E."/>
            <person name="Ciarloni L."/>
            <person name="Clayton C."/>
            <person name="Coulson R.M."/>
            <person name="Cronin A."/>
            <person name="Cruz A.K."/>
            <person name="Davies R.M."/>
            <person name="De Gaudenzi J."/>
            <person name="Dobson D.E."/>
            <person name="Duesterhoeft A."/>
            <person name="Fazelina G."/>
            <person name="Fosker N."/>
            <person name="Frasch A.C."/>
            <person name="Fraser A."/>
            <person name="Fuchs M."/>
            <person name="Gabel C."/>
            <person name="Goble A."/>
            <person name="Goffeau A."/>
            <person name="Harris D."/>
            <person name="Hertz-Fowler C."/>
            <person name="Hilbert H."/>
            <person name="Horn D."/>
            <person name="Huang Y."/>
            <person name="Klages S."/>
            <person name="Knights A."/>
            <person name="Kube M."/>
            <person name="Larke N."/>
            <person name="Litvin L."/>
            <person name="Lord A."/>
            <person name="Louie T."/>
            <person name="Marra M."/>
            <person name="Masuy D."/>
            <person name="Matthews K."/>
            <person name="Michaeli S."/>
            <person name="Mottram J.C."/>
            <person name="Muller-Auer S."/>
            <person name="Munden H."/>
            <person name="Nelson S."/>
            <person name="Norbertczak H."/>
            <person name="Oliver K."/>
            <person name="O'neil S."/>
            <person name="Pentony M."/>
            <person name="Pohl T.M."/>
            <person name="Price C."/>
            <person name="Purnelle B."/>
            <person name="Quail M.A."/>
            <person name="Rabbinowitsch E."/>
            <person name="Reinhardt R."/>
            <person name="Rieger M."/>
            <person name="Rinta J."/>
            <person name="Robben J."/>
            <person name="Robertson L."/>
            <person name="Ruiz J.C."/>
            <person name="Rutter S."/>
            <person name="Saunders D."/>
            <person name="Schafer M."/>
            <person name="Schein J."/>
            <person name="Schwartz D.C."/>
            <person name="Seeger K."/>
            <person name="Seyler A."/>
            <person name="Sharp S."/>
            <person name="Shin H."/>
            <person name="Sivam D."/>
            <person name="Squares R."/>
            <person name="Squares S."/>
            <person name="Tosato V."/>
            <person name="Vogt C."/>
            <person name="Volckaert G."/>
            <person name="Wambutt R."/>
            <person name="Warren T."/>
            <person name="Wedler H."/>
            <person name="Woodward J."/>
            <person name="Zhou S."/>
            <person name="Zimmermann W."/>
            <person name="Smith D.F."/>
            <person name="Blackwell J.M."/>
            <person name="Stuart K.D."/>
            <person name="Barrell B."/>
            <person name="Myler P.J."/>
        </authorList>
    </citation>
    <scope>NUCLEOTIDE SEQUENCE [LARGE SCALE GENOMIC DNA]</scope>
    <source>
        <strain evidence="4">MHOM/IL/81/Friedlin</strain>
    </source>
</reference>
<dbReference type="GeneID" id="12982416"/>
<dbReference type="VEuPathDB" id="TriTrypDB:LMJFC_350026500"/>
<feature type="transmembrane region" description="Helical" evidence="2">
    <location>
        <begin position="271"/>
        <end position="297"/>
    </location>
</feature>
<protein>
    <submittedName>
        <fullName evidence="3">Uncharacterized protein</fullName>
    </submittedName>
</protein>
<evidence type="ECO:0000313" key="3">
    <source>
        <dbReference type="EMBL" id="CBZ12818.1"/>
    </source>
</evidence>
<organism evidence="3 4">
    <name type="scientific">Leishmania major</name>
    <dbReference type="NCBI Taxonomy" id="5664"/>
    <lineage>
        <taxon>Eukaryota</taxon>
        <taxon>Discoba</taxon>
        <taxon>Euglenozoa</taxon>
        <taxon>Kinetoplastea</taxon>
        <taxon>Metakinetoplastina</taxon>
        <taxon>Trypanosomatida</taxon>
        <taxon>Trypanosomatidae</taxon>
        <taxon>Leishmaniinae</taxon>
        <taxon>Leishmania</taxon>
    </lineage>
</organism>
<feature type="compositionally biased region" description="Polar residues" evidence="1">
    <location>
        <begin position="57"/>
        <end position="70"/>
    </location>
</feature>
<evidence type="ECO:0000256" key="1">
    <source>
        <dbReference type="SAM" id="MobiDB-lite"/>
    </source>
</evidence>
<proteinExistence type="predicted"/>
<dbReference type="VEuPathDB" id="TriTrypDB:LMJLV39_350025700"/>
<dbReference type="eggNOG" id="ENOG502SHXF">
    <property type="taxonomic scope" value="Eukaryota"/>
</dbReference>
<feature type="region of interest" description="Disordered" evidence="1">
    <location>
        <begin position="52"/>
        <end position="86"/>
    </location>
</feature>
<dbReference type="InParanoid" id="E9AF14"/>
<evidence type="ECO:0000256" key="2">
    <source>
        <dbReference type="SAM" id="Phobius"/>
    </source>
</evidence>
<keyword evidence="2" id="KW-0472">Membrane</keyword>
<sequence>MRMHQKKAARTHTHMLDPQAADLVDAVARLCVLRTEDYTLLRTVYRRAREHAHLEQPQETTPNPLHSTPESVGEAPDAKECEGDASGAGNEAYIRYLTEEVRVREQRRVTEEGEWLGAVRQWAARFQARQVVATQDKELGAAPDESASLAVPAIWWFWEQGSEDAFQRVYAAVLQQAYELDRTDLVNTPFAHIDKSKCLYDHGEAAAAAVASVPVSSSQVERVHALFFPSSRAAEPSTSPSRIWAEMHPIEVDASSVHEGRRSRLQASRHVWLVFFFLWSHIVAASMTTSAGAAAAAREVGAEPLFYESVLLGPARDFLTSQSQQLQSLLRKQKTTTYA</sequence>
<name>E9AF14_LEIMA</name>